<evidence type="ECO:0000256" key="1">
    <source>
        <dbReference type="SAM" id="MobiDB-lite"/>
    </source>
</evidence>
<evidence type="ECO:0000313" key="3">
    <source>
        <dbReference type="Proteomes" id="UP001175000"/>
    </source>
</evidence>
<feature type="region of interest" description="Disordered" evidence="1">
    <location>
        <begin position="1"/>
        <end position="125"/>
    </location>
</feature>
<name>A0AA39XFY2_9PEZI</name>
<reference evidence="2" key="1">
    <citation type="submission" date="2023-06" db="EMBL/GenBank/DDBJ databases">
        <title>Genome-scale phylogeny and comparative genomics of the fungal order Sordariales.</title>
        <authorList>
            <consortium name="Lawrence Berkeley National Laboratory"/>
            <person name="Hensen N."/>
            <person name="Bonometti L."/>
            <person name="Westerberg I."/>
            <person name="Brannstrom I.O."/>
            <person name="Guillou S."/>
            <person name="Cros-Aarteil S."/>
            <person name="Calhoun S."/>
            <person name="Haridas S."/>
            <person name="Kuo A."/>
            <person name="Mondo S."/>
            <person name="Pangilinan J."/>
            <person name="Riley R."/>
            <person name="Labutti K."/>
            <person name="Andreopoulos B."/>
            <person name="Lipzen A."/>
            <person name="Chen C."/>
            <person name="Yanf M."/>
            <person name="Daum C."/>
            <person name="Ng V."/>
            <person name="Clum A."/>
            <person name="Steindorff A."/>
            <person name="Ohm R."/>
            <person name="Martin F."/>
            <person name="Silar P."/>
            <person name="Natvig D."/>
            <person name="Lalanne C."/>
            <person name="Gautier V."/>
            <person name="Ament-Velasquez S.L."/>
            <person name="Kruys A."/>
            <person name="Hutchinson M.I."/>
            <person name="Powell A.J."/>
            <person name="Barry K."/>
            <person name="Miller A.N."/>
            <person name="Grigoriev I.V."/>
            <person name="Debuchy R."/>
            <person name="Gladieux P."/>
            <person name="Thoren M.H."/>
            <person name="Johannesson H."/>
        </authorList>
    </citation>
    <scope>NUCLEOTIDE SEQUENCE</scope>
    <source>
        <strain evidence="2">CBS 606.72</strain>
    </source>
</reference>
<feature type="compositionally biased region" description="Pro residues" evidence="1">
    <location>
        <begin position="46"/>
        <end position="56"/>
    </location>
</feature>
<protein>
    <submittedName>
        <fullName evidence="2">Uncharacterized protein</fullName>
    </submittedName>
</protein>
<dbReference type="AlphaFoldDB" id="A0AA39XFY2"/>
<dbReference type="Proteomes" id="UP001175000">
    <property type="component" value="Unassembled WGS sequence"/>
</dbReference>
<proteinExistence type="predicted"/>
<accession>A0AA39XFY2</accession>
<keyword evidence="3" id="KW-1185">Reference proteome</keyword>
<gene>
    <name evidence="2" type="ORF">B0T14DRAFT_446782</name>
</gene>
<feature type="compositionally biased region" description="Pro residues" evidence="1">
    <location>
        <begin position="69"/>
        <end position="84"/>
    </location>
</feature>
<feature type="compositionally biased region" description="Acidic residues" evidence="1">
    <location>
        <begin position="97"/>
        <end position="109"/>
    </location>
</feature>
<dbReference type="EMBL" id="JAULSU010000001">
    <property type="protein sequence ID" value="KAK0633269.1"/>
    <property type="molecule type" value="Genomic_DNA"/>
</dbReference>
<evidence type="ECO:0000313" key="2">
    <source>
        <dbReference type="EMBL" id="KAK0633269.1"/>
    </source>
</evidence>
<feature type="compositionally biased region" description="Low complexity" evidence="1">
    <location>
        <begin position="24"/>
        <end position="45"/>
    </location>
</feature>
<organism evidence="2 3">
    <name type="scientific">Immersiella caudata</name>
    <dbReference type="NCBI Taxonomy" id="314043"/>
    <lineage>
        <taxon>Eukaryota</taxon>
        <taxon>Fungi</taxon>
        <taxon>Dikarya</taxon>
        <taxon>Ascomycota</taxon>
        <taxon>Pezizomycotina</taxon>
        <taxon>Sordariomycetes</taxon>
        <taxon>Sordariomycetidae</taxon>
        <taxon>Sordariales</taxon>
        <taxon>Lasiosphaeriaceae</taxon>
        <taxon>Immersiella</taxon>
    </lineage>
</organism>
<comment type="caution">
    <text evidence="2">The sequence shown here is derived from an EMBL/GenBank/DDBJ whole genome shotgun (WGS) entry which is preliminary data.</text>
</comment>
<sequence length="657" mass="72058">MSKRDTLKNGSITAFFKPVPKPASQTLTQSSQQSSSQSQPRARTPSPTPSRPPASVAPPAATPNGDLPSSPPDLFSPPPLPAPPSVRDRNAVIKGSDDEDDYSTSDDDLPSLFNSRPTVSTVVPMPPVRRDNACVTPRAKRTALEFHSSPLTIMPKHRFDFKALMKHAAADDALEASKQRIESMQAAEEAASAAAASASLADGGLKPGSLHDTMMNVLSSAENSQDEGRHKQLLRAVKRTETTEHRKCWHFFDSQPEAGSPGIKARPMFPKSKATGIWSFLAPDEGRSELFEDGIPYSVQVKTKSLPDAIFVWVLGDLLAEGSRNLREGYFRLLSACDDQVQRNIDVDFIDGLFKTAGAAEWVFQARSQAADADLGEGGSSSRKDCTGLRCVLQVLIDTSPFLRLEALERSVVILLRLGMDNIIREDQAVARDYQDAMDWLVGVVPDKEWDNFCGNVCLSLYNYIKEVTLRCDAASAVPLLRPKVVDLRRRLALVCIFEDPQLGYNPPETTMSISAIMEQLNQPIFHIDRQRDDFLDMVALAELLGYAIGDGCPPPSGTEQFNNEIDNLAWAVKALYSKIETTGHSSQARFDARSILQALEKKLQYATRTHPRAPDNIFGIGPSDSGNTAVDLSKQRQFMERFAVIKAKAMLATQTA</sequence>